<proteinExistence type="predicted"/>
<evidence type="ECO:0000313" key="1">
    <source>
        <dbReference type="EMBL" id="WWA46900.1"/>
    </source>
</evidence>
<dbReference type="EMBL" id="CP144918">
    <property type="protein sequence ID" value="WWA46900.1"/>
    <property type="molecule type" value="Genomic_DNA"/>
</dbReference>
<protein>
    <submittedName>
        <fullName evidence="1">Uncharacterized protein</fullName>
    </submittedName>
</protein>
<reference evidence="1 2" key="1">
    <citation type="submission" date="2024-02" db="EMBL/GenBank/DDBJ databases">
        <title>The whole genome sequence of five bacterial samples isolated from Abu Dhabi Sabkha-shore region.</title>
        <authorList>
            <person name="Sudalaimuthuasari N."/>
            <person name="Sarfraz B."/>
            <person name="Tuyisabe J.D."/>
            <person name="Mugisha Ntwali L.D.M."/>
            <person name="Ali A.I.A.A."/>
            <person name="Almansoori S.Z.A."/>
            <person name="Alajami H.S.A."/>
            <person name="Almeqbaali A.A.S."/>
            <person name="Kundu B."/>
            <person name="Saeed E.E."/>
            <person name="Sukumarinath V."/>
            <person name="Mishra A.K."/>
            <person name="Hazzouri K.M."/>
            <person name="Almaskari R."/>
            <person name="Sharma A.K."/>
            <person name="Amiri K.M.A."/>
        </authorList>
    </citation>
    <scope>NUCLEOTIDE SEQUENCE [LARGE SCALE GENOMIC DNA]</scope>
    <source>
        <strain evidence="2">kcgeb_sd</strain>
    </source>
</reference>
<accession>A0ABZ2D1I6</accession>
<sequence length="252" mass="26574">MAGDRRSPGLLLLFRAGERPGVAALRRALAASGRVAISHESAPARPGAADGTVWVELLIDGMTFDLDGLAPGPGFPAQEVRHRFEVAETVADNPGEGLSLSPGPHIGGARATMPVVRVQVALAAELLRAFPGATAVVWTPARSAMGRSFFLSLADEWLKGGAFPALGLTAFRRALDGAVQSDGLAFFTGQELHFDAIAFPDPVEATRIGIRLINELVDLDALEEPVDLTAPDGSGLRLRPSRNGRFVRVDRG</sequence>
<keyword evidence="2" id="KW-1185">Reference proteome</keyword>
<evidence type="ECO:0000313" key="2">
    <source>
        <dbReference type="Proteomes" id="UP001335183"/>
    </source>
</evidence>
<organism evidence="1 2">
    <name type="scientific">Pelagerythrobacter marensis</name>
    <dbReference type="NCBI Taxonomy" id="543877"/>
    <lineage>
        <taxon>Bacteria</taxon>
        <taxon>Pseudomonadati</taxon>
        <taxon>Pseudomonadota</taxon>
        <taxon>Alphaproteobacteria</taxon>
        <taxon>Sphingomonadales</taxon>
        <taxon>Erythrobacteraceae</taxon>
        <taxon>Pelagerythrobacter</taxon>
    </lineage>
</organism>
<name>A0ABZ2D1I6_9SPHN</name>
<dbReference type="RefSeq" id="WP_338445792.1">
    <property type="nucleotide sequence ID" value="NZ_CP144918.1"/>
</dbReference>
<gene>
    <name evidence="1" type="ORF">V5F89_11635</name>
</gene>
<dbReference type="Proteomes" id="UP001335183">
    <property type="component" value="Chromosome"/>
</dbReference>